<dbReference type="PANTHER" id="PTHR31293:SF12">
    <property type="entry name" value="RNI-LIKE SUPERFAMILY PROTEIN"/>
    <property type="match status" value="1"/>
</dbReference>
<dbReference type="Pfam" id="PF00646">
    <property type="entry name" value="F-box"/>
    <property type="match status" value="1"/>
</dbReference>
<accession>A0A2P6R8G2</accession>
<protein>
    <submittedName>
        <fullName evidence="2">Putative F-box domain-containing protein</fullName>
    </submittedName>
</protein>
<keyword evidence="3" id="KW-1185">Reference proteome</keyword>
<dbReference type="InterPro" id="IPR036047">
    <property type="entry name" value="F-box-like_dom_sf"/>
</dbReference>
<dbReference type="Gramene" id="PRQ42717">
    <property type="protein sequence ID" value="PRQ42717"/>
    <property type="gene ID" value="RchiOBHm_Chr3g0460671"/>
</dbReference>
<dbReference type="Gene3D" id="1.20.1280.50">
    <property type="match status" value="1"/>
</dbReference>
<sequence length="58" mass="6529">MKKGSNSKRRRKRCTEDRLSELPDAILCHILSFLSTVDAVKTSVLSHRGRMCGLLCPL</sequence>
<evidence type="ECO:0000313" key="2">
    <source>
        <dbReference type="EMBL" id="PRQ42717.1"/>
    </source>
</evidence>
<reference evidence="2 3" key="1">
    <citation type="journal article" date="2018" name="Nat. Genet.">
        <title>The Rosa genome provides new insights in the design of modern roses.</title>
        <authorList>
            <person name="Bendahmane M."/>
        </authorList>
    </citation>
    <scope>NUCLEOTIDE SEQUENCE [LARGE SCALE GENOMIC DNA]</scope>
    <source>
        <strain evidence="3">cv. Old Blush</strain>
    </source>
</reference>
<gene>
    <name evidence="2" type="ORF">RchiOBHm_Chr3g0460671</name>
</gene>
<dbReference type="PROSITE" id="PS50181">
    <property type="entry name" value="FBOX"/>
    <property type="match status" value="1"/>
</dbReference>
<dbReference type="AlphaFoldDB" id="A0A2P6R8G2"/>
<evidence type="ECO:0000259" key="1">
    <source>
        <dbReference type="PROSITE" id="PS50181"/>
    </source>
</evidence>
<dbReference type="InterPro" id="IPR055294">
    <property type="entry name" value="FBL60-like"/>
</dbReference>
<dbReference type="SUPFAM" id="SSF81383">
    <property type="entry name" value="F-box domain"/>
    <property type="match status" value="1"/>
</dbReference>
<feature type="domain" description="F-box" evidence="1">
    <location>
        <begin position="16"/>
        <end position="48"/>
    </location>
</feature>
<organism evidence="2 3">
    <name type="scientific">Rosa chinensis</name>
    <name type="common">China rose</name>
    <dbReference type="NCBI Taxonomy" id="74649"/>
    <lineage>
        <taxon>Eukaryota</taxon>
        <taxon>Viridiplantae</taxon>
        <taxon>Streptophyta</taxon>
        <taxon>Embryophyta</taxon>
        <taxon>Tracheophyta</taxon>
        <taxon>Spermatophyta</taxon>
        <taxon>Magnoliopsida</taxon>
        <taxon>eudicotyledons</taxon>
        <taxon>Gunneridae</taxon>
        <taxon>Pentapetalae</taxon>
        <taxon>rosids</taxon>
        <taxon>fabids</taxon>
        <taxon>Rosales</taxon>
        <taxon>Rosaceae</taxon>
        <taxon>Rosoideae</taxon>
        <taxon>Rosoideae incertae sedis</taxon>
        <taxon>Rosa</taxon>
    </lineage>
</organism>
<name>A0A2P6R8G2_ROSCH</name>
<evidence type="ECO:0000313" key="3">
    <source>
        <dbReference type="Proteomes" id="UP000238479"/>
    </source>
</evidence>
<dbReference type="InterPro" id="IPR001810">
    <property type="entry name" value="F-box_dom"/>
</dbReference>
<comment type="caution">
    <text evidence="2">The sequence shown here is derived from an EMBL/GenBank/DDBJ whole genome shotgun (WGS) entry which is preliminary data.</text>
</comment>
<proteinExistence type="predicted"/>
<dbReference type="EMBL" id="PDCK01000041">
    <property type="protein sequence ID" value="PRQ42717.1"/>
    <property type="molecule type" value="Genomic_DNA"/>
</dbReference>
<dbReference type="PANTHER" id="PTHR31293">
    <property type="entry name" value="RNI-LIKE SUPERFAMILY PROTEIN"/>
    <property type="match status" value="1"/>
</dbReference>
<dbReference type="Proteomes" id="UP000238479">
    <property type="component" value="Chromosome 3"/>
</dbReference>